<keyword evidence="2" id="KW-0732">Signal</keyword>
<evidence type="ECO:0000313" key="4">
    <source>
        <dbReference type="Proteomes" id="UP001053296"/>
    </source>
</evidence>
<feature type="region of interest" description="Disordered" evidence="1">
    <location>
        <begin position="207"/>
        <end position="248"/>
    </location>
</feature>
<feature type="chain" id="PRO_5046686217" description="DUF4412 domain-containing protein" evidence="2">
    <location>
        <begin position="21"/>
        <end position="261"/>
    </location>
</feature>
<evidence type="ECO:0008006" key="5">
    <source>
        <dbReference type="Google" id="ProtNLM"/>
    </source>
</evidence>
<organism evidence="3 4">
    <name type="scientific">Pseudodesulfovibrio sediminis</name>
    <dbReference type="NCBI Taxonomy" id="2810563"/>
    <lineage>
        <taxon>Bacteria</taxon>
        <taxon>Pseudomonadati</taxon>
        <taxon>Thermodesulfobacteriota</taxon>
        <taxon>Desulfovibrionia</taxon>
        <taxon>Desulfovibrionales</taxon>
        <taxon>Desulfovibrionaceae</taxon>
    </lineage>
</organism>
<proteinExistence type="predicted"/>
<feature type="compositionally biased region" description="Basic and acidic residues" evidence="1">
    <location>
        <begin position="231"/>
        <end position="248"/>
    </location>
</feature>
<evidence type="ECO:0000256" key="1">
    <source>
        <dbReference type="SAM" id="MobiDB-lite"/>
    </source>
</evidence>
<evidence type="ECO:0000313" key="3">
    <source>
        <dbReference type="EMBL" id="BCS89140.1"/>
    </source>
</evidence>
<reference evidence="3" key="1">
    <citation type="journal article" date="2022" name="Arch. Microbiol.">
        <title>Pseudodesulfovibrio sediminis sp. nov., a mesophilic and neutrophilic sulfate-reducing bacterium isolated from sediment of a brackish lake.</title>
        <authorList>
            <person name="Takahashi A."/>
            <person name="Kojima H."/>
            <person name="Watanabe M."/>
            <person name="Fukui M."/>
        </authorList>
    </citation>
    <scope>NUCLEOTIDE SEQUENCE</scope>
    <source>
        <strain evidence="3">SF6</strain>
    </source>
</reference>
<gene>
    <name evidence="3" type="ORF">PSDVSF_23820</name>
</gene>
<evidence type="ECO:0000256" key="2">
    <source>
        <dbReference type="SAM" id="SignalP"/>
    </source>
</evidence>
<dbReference type="RefSeq" id="WP_229591128.1">
    <property type="nucleotide sequence ID" value="NZ_AP024485.1"/>
</dbReference>
<keyword evidence="4" id="KW-1185">Reference proteome</keyword>
<name>A0ABM7P832_9BACT</name>
<accession>A0ABM7P832</accession>
<sequence length="261" mass="28470">MRQLLFFLCCVLFMPTAALAASDVVATYTYSDGSMVTLVTRDAEHVRMDTSETTYMLLSGGKAYSVSCENGQCSAMDMGAMMGMVSGSSMFGGGEDDYDVRYQDTGRTETVAGYKGSVYTAIVFENGKEISRDEIVLGSHSNVRKLTEGWIAFAEALTQTLGQSFKDSLDEAKKMGYGGILRYGDDMRLTKLSVKNLHSSYYKLPATTQQSNSQPAMQQQSTEQGDSMVEQDAKELGQEARQDTKNELKDAIGSAIGSLFD</sequence>
<dbReference type="Proteomes" id="UP001053296">
    <property type="component" value="Chromosome"/>
</dbReference>
<dbReference type="EMBL" id="AP024485">
    <property type="protein sequence ID" value="BCS89140.1"/>
    <property type="molecule type" value="Genomic_DNA"/>
</dbReference>
<feature type="signal peptide" evidence="2">
    <location>
        <begin position="1"/>
        <end position="20"/>
    </location>
</feature>
<feature type="compositionally biased region" description="Low complexity" evidence="1">
    <location>
        <begin position="209"/>
        <end position="221"/>
    </location>
</feature>
<protein>
    <recommendedName>
        <fullName evidence="5">DUF4412 domain-containing protein</fullName>
    </recommendedName>
</protein>